<dbReference type="Pfam" id="PF01068">
    <property type="entry name" value="DNA_ligase_A_M"/>
    <property type="match status" value="1"/>
</dbReference>
<dbReference type="Gene3D" id="2.40.50.140">
    <property type="entry name" value="Nucleic acid-binding proteins"/>
    <property type="match status" value="1"/>
</dbReference>
<dbReference type="GO" id="GO:0006281">
    <property type="term" value="P:DNA repair"/>
    <property type="evidence" value="ECO:0007669"/>
    <property type="project" value="UniProtKB-KW"/>
</dbReference>
<accession>A0A8S5PAX8</accession>
<dbReference type="GO" id="GO:0006260">
    <property type="term" value="P:DNA replication"/>
    <property type="evidence" value="ECO:0007669"/>
    <property type="project" value="UniProtKB-KW"/>
</dbReference>
<dbReference type="InterPro" id="IPR050326">
    <property type="entry name" value="NAD_dep_DNA_ligaseB"/>
</dbReference>
<dbReference type="SUPFAM" id="SSF50249">
    <property type="entry name" value="Nucleic acid-binding proteins"/>
    <property type="match status" value="1"/>
</dbReference>
<feature type="domain" description="ATP-dependent DNA ligase family profile" evidence="8">
    <location>
        <begin position="164"/>
        <end position="371"/>
    </location>
</feature>
<evidence type="ECO:0000313" key="9">
    <source>
        <dbReference type="EMBL" id="DAE04130.1"/>
    </source>
</evidence>
<dbReference type="PROSITE" id="PS00333">
    <property type="entry name" value="DNA_LIGASE_A2"/>
    <property type="match status" value="1"/>
</dbReference>
<dbReference type="SUPFAM" id="SSF56091">
    <property type="entry name" value="DNA ligase/mRNA capping enzyme, catalytic domain"/>
    <property type="match status" value="1"/>
</dbReference>
<protein>
    <recommendedName>
        <fullName evidence="3">DNA ligase</fullName>
    </recommendedName>
</protein>
<name>A0A8S5PAX8_9CAUD</name>
<comment type="similarity">
    <text evidence="2">Belongs to the ATP-dependent DNA ligase family.</text>
</comment>
<keyword evidence="6" id="KW-0227">DNA damage</keyword>
<evidence type="ECO:0000256" key="6">
    <source>
        <dbReference type="ARBA" id="ARBA00022763"/>
    </source>
</evidence>
<evidence type="ECO:0000256" key="5">
    <source>
        <dbReference type="ARBA" id="ARBA00022705"/>
    </source>
</evidence>
<dbReference type="InterPro" id="IPR012310">
    <property type="entry name" value="DNA_ligase_ATP-dep_cent"/>
</dbReference>
<evidence type="ECO:0000256" key="7">
    <source>
        <dbReference type="ARBA" id="ARBA00023204"/>
    </source>
</evidence>
<keyword evidence="5" id="KW-0235">DNA replication</keyword>
<evidence type="ECO:0000259" key="8">
    <source>
        <dbReference type="Pfam" id="PF01068"/>
    </source>
</evidence>
<keyword evidence="7" id="KW-0234">DNA repair</keyword>
<dbReference type="PANTHER" id="PTHR47810">
    <property type="entry name" value="DNA LIGASE"/>
    <property type="match status" value="1"/>
</dbReference>
<evidence type="ECO:0000256" key="4">
    <source>
        <dbReference type="ARBA" id="ARBA00022598"/>
    </source>
</evidence>
<comment type="cofactor">
    <cofactor evidence="1">
        <name>a divalent metal cation</name>
        <dbReference type="ChEBI" id="CHEBI:60240"/>
    </cofactor>
</comment>
<reference evidence="9" key="1">
    <citation type="journal article" date="2021" name="Proc. Natl. Acad. Sci. U.S.A.">
        <title>A Catalog of Tens of Thousands of Viruses from Human Metagenomes Reveals Hidden Associations with Chronic Diseases.</title>
        <authorList>
            <person name="Tisza M.J."/>
            <person name="Buck C.B."/>
        </authorList>
    </citation>
    <scope>NUCLEOTIDE SEQUENCE</scope>
    <source>
        <strain evidence="9">CtmpG14</strain>
    </source>
</reference>
<dbReference type="GO" id="GO:0006310">
    <property type="term" value="P:DNA recombination"/>
    <property type="evidence" value="ECO:0007669"/>
    <property type="project" value="InterPro"/>
</dbReference>
<dbReference type="Gene3D" id="3.30.470.30">
    <property type="entry name" value="DNA ligase/mRNA capping enzyme"/>
    <property type="match status" value="1"/>
</dbReference>
<dbReference type="GO" id="GO:0005524">
    <property type="term" value="F:ATP binding"/>
    <property type="evidence" value="ECO:0007669"/>
    <property type="project" value="InterPro"/>
</dbReference>
<keyword evidence="4 9" id="KW-0436">Ligase</keyword>
<organism evidence="9">
    <name type="scientific">Siphoviridae sp. ctmpG14</name>
    <dbReference type="NCBI Taxonomy" id="2825654"/>
    <lineage>
        <taxon>Viruses</taxon>
        <taxon>Duplodnaviria</taxon>
        <taxon>Heunggongvirae</taxon>
        <taxon>Uroviricota</taxon>
        <taxon>Caudoviricetes</taxon>
    </lineage>
</organism>
<dbReference type="InterPro" id="IPR016059">
    <property type="entry name" value="DNA_ligase_ATP-dep_CS"/>
</dbReference>
<evidence type="ECO:0000256" key="3">
    <source>
        <dbReference type="ARBA" id="ARBA00013308"/>
    </source>
</evidence>
<evidence type="ECO:0000256" key="2">
    <source>
        <dbReference type="ARBA" id="ARBA00007572"/>
    </source>
</evidence>
<dbReference type="EMBL" id="BK015384">
    <property type="protein sequence ID" value="DAE04130.1"/>
    <property type="molecule type" value="Genomic_DNA"/>
</dbReference>
<dbReference type="GO" id="GO:0003910">
    <property type="term" value="F:DNA ligase (ATP) activity"/>
    <property type="evidence" value="ECO:0007669"/>
    <property type="project" value="InterPro"/>
</dbReference>
<sequence>MENVTKITDSDVLKINQIFDSLAENGSRKVKEEILKNNYSYLPLWQVFNLSLNPFFNYYNVSEHLIPEEESDKIHGYSIDDICSRINNGEINLNTDDGVKLFSALYWGSSKEAQRILKGIVDKDLRVGVGAKTLNKVKAHAVSIIPYMRCSLPSQVPFEKINWGQGVIAQEKCDGMFINVNNTDKGLEMYSRTGNRFKYELLFPDVPQEVLILGLVKDSQSHGELLVFNEKDDTVLPREEGNGILNSVLSGTAMPKEYYARIVIWDSVPLDYALEGIECKIGYKDRFLKMTAEYKAALAYLTELPFEHDSEDKANHFVRHLQIVSTKKVHNFAEAQEFYSSMLKQGKEGAILKTFDGTWKDGTSKCQIKMKLVVDCDLKIVGYEEGKGKYEDSVGSVVAETSDELLQVSVSGFDDATRQLIHENREGLIGNVITVRFNNIMEPKEEGEKYSLFLPRFVEFRTDKTEADSLERVKEQLQSAIKNA</sequence>
<evidence type="ECO:0000256" key="1">
    <source>
        <dbReference type="ARBA" id="ARBA00001968"/>
    </source>
</evidence>
<dbReference type="InterPro" id="IPR012340">
    <property type="entry name" value="NA-bd_OB-fold"/>
</dbReference>
<proteinExistence type="inferred from homology"/>
<dbReference type="PANTHER" id="PTHR47810:SF1">
    <property type="entry name" value="DNA LIGASE B"/>
    <property type="match status" value="1"/>
</dbReference>